<proteinExistence type="predicted"/>
<dbReference type="OMA" id="HANDNDG"/>
<keyword evidence="2" id="KW-1185">Reference proteome</keyword>
<evidence type="ECO:0000313" key="1">
    <source>
        <dbReference type="EMBL" id="TKW22298.1"/>
    </source>
</evidence>
<dbReference type="AlphaFoldDB" id="A0A4U6V063"/>
<name>A0A4U6V063_SETVI</name>
<dbReference type="Proteomes" id="UP000298652">
    <property type="component" value="Chromosome 4"/>
</dbReference>
<organism evidence="1 2">
    <name type="scientific">Setaria viridis</name>
    <name type="common">Green bristlegrass</name>
    <name type="synonym">Setaria italica subsp. viridis</name>
    <dbReference type="NCBI Taxonomy" id="4556"/>
    <lineage>
        <taxon>Eukaryota</taxon>
        <taxon>Viridiplantae</taxon>
        <taxon>Streptophyta</taxon>
        <taxon>Embryophyta</taxon>
        <taxon>Tracheophyta</taxon>
        <taxon>Spermatophyta</taxon>
        <taxon>Magnoliopsida</taxon>
        <taxon>Liliopsida</taxon>
        <taxon>Poales</taxon>
        <taxon>Poaceae</taxon>
        <taxon>PACMAD clade</taxon>
        <taxon>Panicoideae</taxon>
        <taxon>Panicodae</taxon>
        <taxon>Paniceae</taxon>
        <taxon>Cenchrinae</taxon>
        <taxon>Setaria</taxon>
    </lineage>
</organism>
<sequence length="147" mass="16868">MEELLESKVAPDSEMTMDSEMALDSEMVLDSVEMAPDFVEVVPDSVESPYARCSTFHANDNDGEACFQARRHARRCAHCGLLHEDYDLTAWILHDMEKFDCEMYIPDVEKLEMNGETIILPEHVQKKLDDHIEKMKQGAMEDAKKDQ</sequence>
<evidence type="ECO:0000313" key="2">
    <source>
        <dbReference type="Proteomes" id="UP000298652"/>
    </source>
</evidence>
<accession>A0A4U6V063</accession>
<protein>
    <submittedName>
        <fullName evidence="1">Uncharacterized protein</fullName>
    </submittedName>
</protein>
<reference evidence="1" key="1">
    <citation type="submission" date="2019-03" db="EMBL/GenBank/DDBJ databases">
        <title>WGS assembly of Setaria viridis.</title>
        <authorList>
            <person name="Huang P."/>
            <person name="Jenkins J."/>
            <person name="Grimwood J."/>
            <person name="Barry K."/>
            <person name="Healey A."/>
            <person name="Mamidi S."/>
            <person name="Sreedasyam A."/>
            <person name="Shu S."/>
            <person name="Feldman M."/>
            <person name="Wu J."/>
            <person name="Yu Y."/>
            <person name="Chen C."/>
            <person name="Johnson J."/>
            <person name="Rokhsar D."/>
            <person name="Baxter I."/>
            <person name="Schmutz J."/>
            <person name="Brutnell T."/>
            <person name="Kellogg E."/>
        </authorList>
    </citation>
    <scope>NUCLEOTIDE SEQUENCE [LARGE SCALE GENOMIC DNA]</scope>
</reference>
<dbReference type="Gramene" id="TKW22298">
    <property type="protein sequence ID" value="TKW22298"/>
    <property type="gene ID" value="SEVIR_4G220400v2"/>
</dbReference>
<gene>
    <name evidence="1" type="ORF">SEVIR_4G220400v2</name>
</gene>
<dbReference type="EMBL" id="CM016555">
    <property type="protein sequence ID" value="TKW22298.1"/>
    <property type="molecule type" value="Genomic_DNA"/>
</dbReference>